<protein>
    <recommendedName>
        <fullName evidence="1">DOP1-like C-terminal domain-containing protein</fullName>
    </recommendedName>
</protein>
<dbReference type="Proteomes" id="UP000045706">
    <property type="component" value="Unassembled WGS sequence"/>
</dbReference>
<dbReference type="EMBL" id="CVQI01035084">
    <property type="protein sequence ID" value="CRK45900.1"/>
    <property type="molecule type" value="Genomic_DNA"/>
</dbReference>
<proteinExistence type="predicted"/>
<gene>
    <name evidence="2" type="ORF">BN1723_019821</name>
</gene>
<reference evidence="3" key="1">
    <citation type="submission" date="2015-05" db="EMBL/GenBank/DDBJ databases">
        <authorList>
            <person name="Fogelqvist Johan"/>
        </authorList>
    </citation>
    <scope>NUCLEOTIDE SEQUENCE [LARGE SCALE GENOMIC DNA]</scope>
</reference>
<evidence type="ECO:0000313" key="2">
    <source>
        <dbReference type="EMBL" id="CRK45900.1"/>
    </source>
</evidence>
<evidence type="ECO:0000313" key="3">
    <source>
        <dbReference type="Proteomes" id="UP000045706"/>
    </source>
</evidence>
<dbReference type="GO" id="GO:0005829">
    <property type="term" value="C:cytosol"/>
    <property type="evidence" value="ECO:0007669"/>
    <property type="project" value="GOC"/>
</dbReference>
<dbReference type="Pfam" id="PF24598">
    <property type="entry name" value="DOP1_C"/>
    <property type="match status" value="1"/>
</dbReference>
<sequence length="95" mass="10220">MNSLDRAEDVVAILASIVPTLPKVLVENDRVLSAAGTIAANVIGPAFRAKGFPETVTHSTLELLQELARLPNNQKTWKKDVGDAFNDGRFFGTGL</sequence>
<dbReference type="AlphaFoldDB" id="A0A0G4NHL1"/>
<dbReference type="PANTHER" id="PTHR14042">
    <property type="entry name" value="DOPEY-RELATED"/>
    <property type="match status" value="1"/>
</dbReference>
<dbReference type="InterPro" id="IPR040314">
    <property type="entry name" value="DOP1"/>
</dbReference>
<feature type="domain" description="DOP1-like C-terminal" evidence="1">
    <location>
        <begin position="4"/>
        <end position="92"/>
    </location>
</feature>
<name>A0A0G4NHL1_VERLO</name>
<dbReference type="InterPro" id="IPR056457">
    <property type="entry name" value="DOP1_C"/>
</dbReference>
<dbReference type="GO" id="GO:0006895">
    <property type="term" value="P:Golgi to endosome transport"/>
    <property type="evidence" value="ECO:0007669"/>
    <property type="project" value="InterPro"/>
</dbReference>
<organism evidence="2 3">
    <name type="scientific">Verticillium longisporum</name>
    <name type="common">Verticillium dahliae var. longisporum</name>
    <dbReference type="NCBI Taxonomy" id="100787"/>
    <lineage>
        <taxon>Eukaryota</taxon>
        <taxon>Fungi</taxon>
        <taxon>Dikarya</taxon>
        <taxon>Ascomycota</taxon>
        <taxon>Pezizomycotina</taxon>
        <taxon>Sordariomycetes</taxon>
        <taxon>Hypocreomycetidae</taxon>
        <taxon>Glomerellales</taxon>
        <taxon>Plectosphaerellaceae</taxon>
        <taxon>Verticillium</taxon>
    </lineage>
</organism>
<dbReference type="PANTHER" id="PTHR14042:SF24">
    <property type="entry name" value="PROTEIN DOPEY-1 HOMOLOG"/>
    <property type="match status" value="1"/>
</dbReference>
<accession>A0A0G4NHL1</accession>
<dbReference type="GO" id="GO:0005802">
    <property type="term" value="C:trans-Golgi network"/>
    <property type="evidence" value="ECO:0007669"/>
    <property type="project" value="TreeGrafter"/>
</dbReference>
<evidence type="ECO:0000259" key="1">
    <source>
        <dbReference type="Pfam" id="PF24598"/>
    </source>
</evidence>
<feature type="non-terminal residue" evidence="2">
    <location>
        <position position="95"/>
    </location>
</feature>
<dbReference type="GO" id="GO:0005768">
    <property type="term" value="C:endosome"/>
    <property type="evidence" value="ECO:0007669"/>
    <property type="project" value="TreeGrafter"/>
</dbReference>